<feature type="domain" description="MADS-box" evidence="8">
    <location>
        <begin position="1"/>
        <end position="61"/>
    </location>
</feature>
<dbReference type="InterPro" id="IPR036879">
    <property type="entry name" value="TF_MADSbox_sf"/>
</dbReference>
<organism evidence="10 11">
    <name type="scientific">Panicum virgatum</name>
    <name type="common">Blackwell switchgrass</name>
    <dbReference type="NCBI Taxonomy" id="38727"/>
    <lineage>
        <taxon>Eukaryota</taxon>
        <taxon>Viridiplantae</taxon>
        <taxon>Streptophyta</taxon>
        <taxon>Embryophyta</taxon>
        <taxon>Tracheophyta</taxon>
        <taxon>Spermatophyta</taxon>
        <taxon>Magnoliopsida</taxon>
        <taxon>Liliopsida</taxon>
        <taxon>Poales</taxon>
        <taxon>Poaceae</taxon>
        <taxon>PACMAD clade</taxon>
        <taxon>Panicoideae</taxon>
        <taxon>Panicodae</taxon>
        <taxon>Paniceae</taxon>
        <taxon>Panicinae</taxon>
        <taxon>Panicum</taxon>
        <taxon>Panicum sect. Hiantes</taxon>
    </lineage>
</organism>
<dbReference type="Gene3D" id="3.40.1810.10">
    <property type="entry name" value="Transcription factor, MADS-box"/>
    <property type="match status" value="1"/>
</dbReference>
<gene>
    <name evidence="10" type="ORF">PVAP13_4KG359300</name>
</gene>
<dbReference type="Proteomes" id="UP000823388">
    <property type="component" value="Chromosome 4K"/>
</dbReference>
<protein>
    <submittedName>
        <fullName evidence="10">Uncharacterized protein</fullName>
    </submittedName>
</protein>
<name>A0A8T0TNF3_PANVG</name>
<evidence type="ECO:0000256" key="1">
    <source>
        <dbReference type="ARBA" id="ARBA00004123"/>
    </source>
</evidence>
<dbReference type="EMBL" id="CM029043">
    <property type="protein sequence ID" value="KAG2613561.1"/>
    <property type="molecule type" value="Genomic_DNA"/>
</dbReference>
<dbReference type="Pfam" id="PF00319">
    <property type="entry name" value="SRF-TF"/>
    <property type="match status" value="1"/>
</dbReference>
<dbReference type="GO" id="GO:0000977">
    <property type="term" value="F:RNA polymerase II transcription regulatory region sequence-specific DNA binding"/>
    <property type="evidence" value="ECO:0007669"/>
    <property type="project" value="InterPro"/>
</dbReference>
<reference evidence="10" key="1">
    <citation type="submission" date="2020-05" db="EMBL/GenBank/DDBJ databases">
        <title>WGS assembly of Panicum virgatum.</title>
        <authorList>
            <person name="Lovell J.T."/>
            <person name="Jenkins J."/>
            <person name="Shu S."/>
            <person name="Juenger T.E."/>
            <person name="Schmutz J."/>
        </authorList>
    </citation>
    <scope>NUCLEOTIDE SEQUENCE</scope>
    <source>
        <strain evidence="10">AP13</strain>
    </source>
</reference>
<comment type="caution">
    <text evidence="10">The sequence shown here is derived from an EMBL/GenBank/DDBJ whole genome shotgun (WGS) entry which is preliminary data.</text>
</comment>
<keyword evidence="2" id="KW-0805">Transcription regulation</keyword>
<dbReference type="GO" id="GO:0046983">
    <property type="term" value="F:protein dimerization activity"/>
    <property type="evidence" value="ECO:0007669"/>
    <property type="project" value="InterPro"/>
</dbReference>
<dbReference type="CDD" id="cd00265">
    <property type="entry name" value="MADS_MEF2_like"/>
    <property type="match status" value="1"/>
</dbReference>
<feature type="region of interest" description="Disordered" evidence="7">
    <location>
        <begin position="206"/>
        <end position="237"/>
    </location>
</feature>
<dbReference type="PROSITE" id="PS51297">
    <property type="entry name" value="K_BOX"/>
    <property type="match status" value="1"/>
</dbReference>
<dbReference type="InterPro" id="IPR033896">
    <property type="entry name" value="MEF2-like_N"/>
</dbReference>
<evidence type="ECO:0000313" key="11">
    <source>
        <dbReference type="Proteomes" id="UP000823388"/>
    </source>
</evidence>
<dbReference type="EMBL" id="CM029043">
    <property type="protein sequence ID" value="KAG2613560.1"/>
    <property type="molecule type" value="Genomic_DNA"/>
</dbReference>
<feature type="coiled-coil region" evidence="6">
    <location>
        <begin position="89"/>
        <end position="147"/>
    </location>
</feature>
<keyword evidence="11" id="KW-1185">Reference proteome</keyword>
<sequence>MGRGRVEMKRIENRVSRQVTFSKRRKGLLKKAHELAVLCDADVGVVVFSERGKLFEYTSPPASLTDLIRRYEAVTNTQLLQDTHCTDHQQQMIEEISTLRREYEQLQSRVMACPGEDLSSLTSVDELDELEQQLESALTKVRARKDELLTSLTEELQLKINGYGRHGAAAVGVETAEEIAEPLPPPPSFAYLLNVKEKSAASTMLRLWPQADDDDGDVGGGGGGGSSSPPRRGLQLW</sequence>
<accession>A0A8T0TNF3</accession>
<dbReference type="Pfam" id="PF01486">
    <property type="entry name" value="K-box"/>
    <property type="match status" value="1"/>
</dbReference>
<dbReference type="PROSITE" id="PS00350">
    <property type="entry name" value="MADS_BOX_1"/>
    <property type="match status" value="1"/>
</dbReference>
<dbReference type="PROSITE" id="PS50066">
    <property type="entry name" value="MADS_BOX_2"/>
    <property type="match status" value="1"/>
</dbReference>
<evidence type="ECO:0000256" key="6">
    <source>
        <dbReference type="SAM" id="Coils"/>
    </source>
</evidence>
<dbReference type="GO" id="GO:0003700">
    <property type="term" value="F:DNA-binding transcription factor activity"/>
    <property type="evidence" value="ECO:0007669"/>
    <property type="project" value="InterPro"/>
</dbReference>
<dbReference type="GO" id="GO:0005634">
    <property type="term" value="C:nucleus"/>
    <property type="evidence" value="ECO:0007669"/>
    <property type="project" value="UniProtKB-SubCell"/>
</dbReference>
<dbReference type="SUPFAM" id="SSF55455">
    <property type="entry name" value="SRF-like"/>
    <property type="match status" value="1"/>
</dbReference>
<evidence type="ECO:0000256" key="7">
    <source>
        <dbReference type="SAM" id="MobiDB-lite"/>
    </source>
</evidence>
<keyword evidence="3" id="KW-0238">DNA-binding</keyword>
<evidence type="ECO:0000256" key="4">
    <source>
        <dbReference type="ARBA" id="ARBA00023163"/>
    </source>
</evidence>
<evidence type="ECO:0000259" key="9">
    <source>
        <dbReference type="PROSITE" id="PS51297"/>
    </source>
</evidence>
<dbReference type="GO" id="GO:0045944">
    <property type="term" value="P:positive regulation of transcription by RNA polymerase II"/>
    <property type="evidence" value="ECO:0007669"/>
    <property type="project" value="InterPro"/>
</dbReference>
<keyword evidence="6" id="KW-0175">Coiled coil</keyword>
<dbReference type="InterPro" id="IPR050142">
    <property type="entry name" value="MADS-box/MEF2_TF"/>
</dbReference>
<feature type="domain" description="K-box" evidence="9">
    <location>
        <begin position="89"/>
        <end position="179"/>
    </location>
</feature>
<evidence type="ECO:0000313" key="10">
    <source>
        <dbReference type="EMBL" id="KAG2613561.1"/>
    </source>
</evidence>
<evidence type="ECO:0000256" key="5">
    <source>
        <dbReference type="ARBA" id="ARBA00023242"/>
    </source>
</evidence>
<comment type="subcellular location">
    <subcellularLocation>
        <location evidence="1">Nucleus</location>
    </subcellularLocation>
</comment>
<dbReference type="InterPro" id="IPR002487">
    <property type="entry name" value="TF_Kbox"/>
</dbReference>
<evidence type="ECO:0000259" key="8">
    <source>
        <dbReference type="PROSITE" id="PS50066"/>
    </source>
</evidence>
<dbReference type="PANTHER" id="PTHR48019">
    <property type="entry name" value="SERUM RESPONSE FACTOR HOMOLOG"/>
    <property type="match status" value="1"/>
</dbReference>
<dbReference type="InterPro" id="IPR002100">
    <property type="entry name" value="TF_MADSbox"/>
</dbReference>
<dbReference type="SMART" id="SM00432">
    <property type="entry name" value="MADS"/>
    <property type="match status" value="1"/>
</dbReference>
<proteinExistence type="predicted"/>
<dbReference type="PRINTS" id="PR00404">
    <property type="entry name" value="MADSDOMAIN"/>
</dbReference>
<keyword evidence="4" id="KW-0804">Transcription</keyword>
<keyword evidence="5" id="KW-0539">Nucleus</keyword>
<evidence type="ECO:0000256" key="3">
    <source>
        <dbReference type="ARBA" id="ARBA00023125"/>
    </source>
</evidence>
<evidence type="ECO:0000256" key="2">
    <source>
        <dbReference type="ARBA" id="ARBA00023015"/>
    </source>
</evidence>
<dbReference type="AlphaFoldDB" id="A0A8T0TNF3"/>